<sequence length="506" mass="53966">MSKIGSVITIATLIMLVPRRSQNCQVSLRLWPILLLATLASGRPSSYYVDCGASSPGNGTVEGLWNSFDEPNEFVFAPGDTLALKSNVTCKGNLSPKGSGTSSQPIRLTSYPIDSILGPPVTHADGANSSLLLTNQDHWRITKIAFTNPASNVARRQGITILANDGGVHYGITIEDNTIYDVAGQTNKTGELSSDFANSAGILLRSRYDGVAVRDNTIKDCGGGAMKIRAGQIDNQGSNIRVSYNNMDACGGDGIVVQYSDAPSLDHNVASNLGKGKYPWKGGNFAGIWVMASHNPVMRHNVVYGSIMSLHDSTAFDCDWGVTGTCIVEYNYSHDNAGGAFLDCDGCGVSGGARQIVRYNIFENDCRMISVSENSTLEFYNNAMYCADRDFELQLPQNATKMTNNIFVGRENATLPVASNIVWENNLFHGLMPPTEDGHLGDPLFASPRTRGSTLGAVFGYKLRAGSPAIGSGIAIKDNGGKDYFGGRLGGATKPNIGPYSGKGIN</sequence>
<dbReference type="EMBL" id="DS985232">
    <property type="protein sequence ID" value="EEY24004.1"/>
    <property type="molecule type" value="Genomic_DNA"/>
</dbReference>
<protein>
    <recommendedName>
        <fullName evidence="2">Right handed beta helix domain-containing protein</fullName>
    </recommendedName>
</protein>
<dbReference type="InterPro" id="IPR039448">
    <property type="entry name" value="Beta_helix"/>
</dbReference>
<dbReference type="HOGENOM" id="CLU_017311_0_1_1"/>
<dbReference type="InterPro" id="IPR011050">
    <property type="entry name" value="Pectin_lyase_fold/virulence"/>
</dbReference>
<dbReference type="OrthoDB" id="3432466at2759"/>
<dbReference type="OMA" id="FDCDWGN"/>
<dbReference type="InterPro" id="IPR006626">
    <property type="entry name" value="PbH1"/>
</dbReference>
<dbReference type="InterPro" id="IPR012334">
    <property type="entry name" value="Pectin_lyas_fold"/>
</dbReference>
<keyword evidence="1" id="KW-0732">Signal</keyword>
<feature type="signal peptide" evidence="1">
    <location>
        <begin position="1"/>
        <end position="42"/>
    </location>
</feature>
<feature type="domain" description="Right handed beta helix" evidence="2">
    <location>
        <begin position="131"/>
        <end position="306"/>
    </location>
</feature>
<gene>
    <name evidence="3" type="ORF">VDBG_10114</name>
</gene>
<reference evidence="4" key="1">
    <citation type="journal article" date="2011" name="PLoS Pathog.">
        <title>Comparative genomics yields insights into niche adaptation of plant vascular wilt pathogens.</title>
        <authorList>
            <person name="Klosterman S.J."/>
            <person name="Subbarao K.V."/>
            <person name="Kang S."/>
            <person name="Veronese P."/>
            <person name="Gold S.E."/>
            <person name="Thomma B.P.H.J."/>
            <person name="Chen Z."/>
            <person name="Henrissat B."/>
            <person name="Lee Y.-H."/>
            <person name="Park J."/>
            <person name="Garcia-Pedrajas M.D."/>
            <person name="Barbara D.J."/>
            <person name="Anchieta A."/>
            <person name="de Jonge R."/>
            <person name="Santhanam P."/>
            <person name="Maruthachalam K."/>
            <person name="Atallah Z."/>
            <person name="Amyotte S.G."/>
            <person name="Paz Z."/>
            <person name="Inderbitzin P."/>
            <person name="Hayes R.J."/>
            <person name="Heiman D.I."/>
            <person name="Young S."/>
            <person name="Zeng Q."/>
            <person name="Engels R."/>
            <person name="Galagan J."/>
            <person name="Cuomo C.A."/>
            <person name="Dobinson K.F."/>
            <person name="Ma L.-J."/>
        </authorList>
    </citation>
    <scope>NUCLEOTIDE SEQUENCE [LARGE SCALE GENOMIC DNA]</scope>
    <source>
        <strain evidence="4">VaMs.102 / ATCC MYA-4576 / FGSC 10136</strain>
    </source>
</reference>
<dbReference type="RefSeq" id="XP_002999655.1">
    <property type="nucleotide sequence ID" value="XM_002999609.1"/>
</dbReference>
<dbReference type="Gene3D" id="2.160.20.10">
    <property type="entry name" value="Single-stranded right-handed beta-helix, Pectin lyase-like"/>
    <property type="match status" value="1"/>
</dbReference>
<dbReference type="Proteomes" id="UP000008698">
    <property type="component" value="Unassembled WGS sequence"/>
</dbReference>
<dbReference type="Pfam" id="PF13229">
    <property type="entry name" value="Beta_helix"/>
    <property type="match status" value="1"/>
</dbReference>
<proteinExistence type="predicted"/>
<evidence type="ECO:0000256" key="1">
    <source>
        <dbReference type="SAM" id="SignalP"/>
    </source>
</evidence>
<accession>C9SYY9</accession>
<dbReference type="AlphaFoldDB" id="C9SYY9"/>
<organism evidence="4">
    <name type="scientific">Verticillium alfalfae (strain VaMs.102 / ATCC MYA-4576 / FGSC 10136)</name>
    <name type="common">Verticillium wilt of alfalfa</name>
    <name type="synonym">Verticillium albo-atrum</name>
    <dbReference type="NCBI Taxonomy" id="526221"/>
    <lineage>
        <taxon>Eukaryota</taxon>
        <taxon>Fungi</taxon>
        <taxon>Dikarya</taxon>
        <taxon>Ascomycota</taxon>
        <taxon>Pezizomycotina</taxon>
        <taxon>Sordariomycetes</taxon>
        <taxon>Hypocreomycetidae</taxon>
        <taxon>Glomerellales</taxon>
        <taxon>Plectosphaerellaceae</taxon>
        <taxon>Verticillium</taxon>
    </lineage>
</organism>
<dbReference type="SUPFAM" id="SSF51126">
    <property type="entry name" value="Pectin lyase-like"/>
    <property type="match status" value="1"/>
</dbReference>
<dbReference type="KEGG" id="val:VDBG_10114"/>
<dbReference type="SMART" id="SM00710">
    <property type="entry name" value="PbH1"/>
    <property type="match status" value="5"/>
</dbReference>
<evidence type="ECO:0000259" key="2">
    <source>
        <dbReference type="Pfam" id="PF13229"/>
    </source>
</evidence>
<dbReference type="eggNOG" id="ENOG502T7S4">
    <property type="taxonomic scope" value="Eukaryota"/>
</dbReference>
<evidence type="ECO:0000313" key="4">
    <source>
        <dbReference type="Proteomes" id="UP000008698"/>
    </source>
</evidence>
<dbReference type="GeneID" id="9533576"/>
<keyword evidence="4" id="KW-1185">Reference proteome</keyword>
<name>C9SYY9_VERA1</name>
<feature type="chain" id="PRO_5003002537" description="Right handed beta helix domain-containing protein" evidence="1">
    <location>
        <begin position="43"/>
        <end position="506"/>
    </location>
</feature>
<evidence type="ECO:0000313" key="3">
    <source>
        <dbReference type="EMBL" id="EEY24004.1"/>
    </source>
</evidence>